<keyword evidence="4" id="KW-0378">Hydrolase</keyword>
<evidence type="ECO:0000256" key="6">
    <source>
        <dbReference type="ARBA" id="ARBA00039131"/>
    </source>
</evidence>
<keyword evidence="2" id="KW-0853">WD repeat</keyword>
<dbReference type="PANTHER" id="PTHR46042">
    <property type="entry name" value="DIPHTHINE METHYLTRANSFERASE"/>
    <property type="match status" value="1"/>
</dbReference>
<evidence type="ECO:0000256" key="1">
    <source>
        <dbReference type="ARBA" id="ARBA00005156"/>
    </source>
</evidence>
<dbReference type="InterPro" id="IPR052415">
    <property type="entry name" value="Diphthine_MTase"/>
</dbReference>
<comment type="catalytic activity">
    <reaction evidence="7">
        <text>diphthine methyl ester-[translation elongation factor 2] + H2O = diphthine-[translation elongation factor 2] + methanol + H(+)</text>
        <dbReference type="Rhea" id="RHEA:42656"/>
        <dbReference type="Rhea" id="RHEA-COMP:10172"/>
        <dbReference type="Rhea" id="RHEA-COMP:10173"/>
        <dbReference type="ChEBI" id="CHEBI:15377"/>
        <dbReference type="ChEBI" id="CHEBI:15378"/>
        <dbReference type="ChEBI" id="CHEBI:17790"/>
        <dbReference type="ChEBI" id="CHEBI:79005"/>
        <dbReference type="ChEBI" id="CHEBI:82696"/>
        <dbReference type="EC" id="3.1.1.97"/>
    </reaction>
</comment>
<dbReference type="EC" id="3.1.1.97" evidence="6"/>
<dbReference type="EMBL" id="CAIX01000154">
    <property type="protein sequence ID" value="CCI47151.1"/>
    <property type="molecule type" value="Genomic_DNA"/>
</dbReference>
<dbReference type="STRING" id="65357.A0A024GJT4"/>
<evidence type="ECO:0000313" key="8">
    <source>
        <dbReference type="EMBL" id="CCI47151.1"/>
    </source>
</evidence>
<dbReference type="PANTHER" id="PTHR46042:SF1">
    <property type="entry name" value="DIPHTHINE METHYLTRANSFERASE"/>
    <property type="match status" value="1"/>
</dbReference>
<dbReference type="SMART" id="SM00320">
    <property type="entry name" value="WD40"/>
    <property type="match status" value="2"/>
</dbReference>
<dbReference type="OrthoDB" id="1930760at2759"/>
<reference evidence="8 9" key="1">
    <citation type="submission" date="2012-05" db="EMBL/GenBank/DDBJ databases">
        <title>Recombination and specialization in a pathogen metapopulation.</title>
        <authorList>
            <person name="Gardiner A."/>
            <person name="Kemen E."/>
            <person name="Schultz-Larsen T."/>
            <person name="MacLean D."/>
            <person name="Van Oosterhout C."/>
            <person name="Jones J.D.G."/>
        </authorList>
    </citation>
    <scope>NUCLEOTIDE SEQUENCE [LARGE SCALE GENOMIC DNA]</scope>
    <source>
        <strain evidence="8 9">Ac Nc2</strain>
    </source>
</reference>
<evidence type="ECO:0000256" key="5">
    <source>
        <dbReference type="ARBA" id="ARBA00038092"/>
    </source>
</evidence>
<keyword evidence="9" id="KW-1185">Reference proteome</keyword>
<dbReference type="AlphaFoldDB" id="A0A024GJT4"/>
<dbReference type="InterPro" id="IPR001680">
    <property type="entry name" value="WD40_rpt"/>
</dbReference>
<organism evidence="8 9">
    <name type="scientific">Albugo candida</name>
    <dbReference type="NCBI Taxonomy" id="65357"/>
    <lineage>
        <taxon>Eukaryota</taxon>
        <taxon>Sar</taxon>
        <taxon>Stramenopiles</taxon>
        <taxon>Oomycota</taxon>
        <taxon>Peronosporomycetes</taxon>
        <taxon>Albuginales</taxon>
        <taxon>Albuginaceae</taxon>
        <taxon>Albugo</taxon>
    </lineage>
</organism>
<dbReference type="Gene3D" id="2.130.10.10">
    <property type="entry name" value="YVTN repeat-like/Quinoprotein amine dehydrogenase"/>
    <property type="match status" value="1"/>
</dbReference>
<comment type="pathway">
    <text evidence="1">Protein modification; peptidyl-diphthamide biosynthesis.</text>
</comment>
<comment type="similarity">
    <text evidence="5">Belongs to the DPH7 family.</text>
</comment>
<dbReference type="GO" id="GO:0017183">
    <property type="term" value="P:protein histidyl modification to diphthamide"/>
    <property type="evidence" value="ECO:0007669"/>
    <property type="project" value="TreeGrafter"/>
</dbReference>
<gene>
    <name evidence="8" type="ORF">BN9_081290</name>
</gene>
<evidence type="ECO:0000313" key="9">
    <source>
        <dbReference type="Proteomes" id="UP000053237"/>
    </source>
</evidence>
<protein>
    <recommendedName>
        <fullName evidence="6">methylated diphthine methylhydrolase</fullName>
        <ecNumber evidence="6">3.1.1.97</ecNumber>
    </recommendedName>
</protein>
<evidence type="ECO:0000256" key="2">
    <source>
        <dbReference type="ARBA" id="ARBA00022574"/>
    </source>
</evidence>
<sequence length="320" mass="36018">MAWCDTIQNFDTIQTADCVEACPIYGHEATMIVATYQLNTNTCSDENMSIGGVHPSRSGTLQHYRILTNESDTHGATQVVKVQHVEVGSGVFDAKWSSSILHEDPVLALATSNGSVQFYALAETIEAGKRADSLKKLSWEVVMCPRNKKKINRNSMCLSLDWSNRAIESTTPSICSSYSDGKVAVWQITNQCISLESEWQGHDLHGAAIETWISAYDCFDTNTILTGADDCTFKGWDKRSTKCPTFISRYHKMGVCSIQYHPRIEHLCAVGSYDELITLWDKRQMKKPISEYHAGGGVWRLKWHPHLQVRDQVFCMNFAY</sequence>
<evidence type="ECO:0000256" key="7">
    <source>
        <dbReference type="ARBA" id="ARBA00047551"/>
    </source>
</evidence>
<dbReference type="InParanoid" id="A0A024GJT4"/>
<accession>A0A024GJT4</accession>
<dbReference type="GO" id="GO:0005737">
    <property type="term" value="C:cytoplasm"/>
    <property type="evidence" value="ECO:0007669"/>
    <property type="project" value="TreeGrafter"/>
</dbReference>
<dbReference type="InterPro" id="IPR036322">
    <property type="entry name" value="WD40_repeat_dom_sf"/>
</dbReference>
<dbReference type="GO" id="GO:0061685">
    <property type="term" value="F:diphthine methylesterase activity"/>
    <property type="evidence" value="ECO:0007669"/>
    <property type="project" value="UniProtKB-EC"/>
</dbReference>
<evidence type="ECO:0000256" key="4">
    <source>
        <dbReference type="ARBA" id="ARBA00022801"/>
    </source>
</evidence>
<proteinExistence type="inferred from homology"/>
<evidence type="ECO:0000256" key="3">
    <source>
        <dbReference type="ARBA" id="ARBA00022737"/>
    </source>
</evidence>
<keyword evidence="3" id="KW-0677">Repeat</keyword>
<name>A0A024GJT4_9STRA</name>
<comment type="caution">
    <text evidence="8">The sequence shown here is derived from an EMBL/GenBank/DDBJ whole genome shotgun (WGS) entry which is preliminary data.</text>
</comment>
<dbReference type="Proteomes" id="UP000053237">
    <property type="component" value="Unassembled WGS sequence"/>
</dbReference>
<dbReference type="SUPFAM" id="SSF50978">
    <property type="entry name" value="WD40 repeat-like"/>
    <property type="match status" value="1"/>
</dbReference>
<dbReference type="InterPro" id="IPR015943">
    <property type="entry name" value="WD40/YVTN_repeat-like_dom_sf"/>
</dbReference>